<proteinExistence type="predicted"/>
<accession>A0A5B0R0Z0</accession>
<dbReference type="AlphaFoldDB" id="A0A5B0R0Z0"/>
<sequence>MDSCRTWAVGSNSMLNPNFEQSRSSSDNTSTVRLLSRDINPIPDGPAENLPCWDQMGLPFMSCFRSARLLDASGWAAHPLAEREPLFTQAS</sequence>
<feature type="compositionally biased region" description="Polar residues" evidence="1">
    <location>
        <begin position="9"/>
        <end position="30"/>
    </location>
</feature>
<feature type="region of interest" description="Disordered" evidence="1">
    <location>
        <begin position="1"/>
        <end position="30"/>
    </location>
</feature>
<evidence type="ECO:0000313" key="3">
    <source>
        <dbReference type="Proteomes" id="UP000325313"/>
    </source>
</evidence>
<reference evidence="2 3" key="1">
    <citation type="submission" date="2019-05" db="EMBL/GenBank/DDBJ databases">
        <title>Emergence of the Ug99 lineage of the wheat stem rust pathogen through somatic hybridization.</title>
        <authorList>
            <person name="Li F."/>
            <person name="Upadhyaya N.M."/>
            <person name="Sperschneider J."/>
            <person name="Matny O."/>
            <person name="Nguyen-Phuc H."/>
            <person name="Mago R."/>
            <person name="Raley C."/>
            <person name="Miller M.E."/>
            <person name="Silverstein K.A.T."/>
            <person name="Henningsen E."/>
            <person name="Hirsch C.D."/>
            <person name="Visser B."/>
            <person name="Pretorius Z.A."/>
            <person name="Steffenson B.J."/>
            <person name="Schwessinger B."/>
            <person name="Dodds P.N."/>
            <person name="Figueroa M."/>
        </authorList>
    </citation>
    <scope>NUCLEOTIDE SEQUENCE [LARGE SCALE GENOMIC DNA]</scope>
    <source>
        <strain evidence="2 3">Ug99</strain>
    </source>
</reference>
<dbReference type="Proteomes" id="UP000325313">
    <property type="component" value="Unassembled WGS sequence"/>
</dbReference>
<name>A0A5B0R0Z0_PUCGR</name>
<gene>
    <name evidence="2" type="ORF">PGTUg99_010479</name>
</gene>
<organism evidence="2 3">
    <name type="scientific">Puccinia graminis f. sp. tritici</name>
    <dbReference type="NCBI Taxonomy" id="56615"/>
    <lineage>
        <taxon>Eukaryota</taxon>
        <taxon>Fungi</taxon>
        <taxon>Dikarya</taxon>
        <taxon>Basidiomycota</taxon>
        <taxon>Pucciniomycotina</taxon>
        <taxon>Pucciniomycetes</taxon>
        <taxon>Pucciniales</taxon>
        <taxon>Pucciniaceae</taxon>
        <taxon>Puccinia</taxon>
    </lineage>
</organism>
<comment type="caution">
    <text evidence="2">The sequence shown here is derived from an EMBL/GenBank/DDBJ whole genome shotgun (WGS) entry which is preliminary data.</text>
</comment>
<evidence type="ECO:0000256" key="1">
    <source>
        <dbReference type="SAM" id="MobiDB-lite"/>
    </source>
</evidence>
<protein>
    <submittedName>
        <fullName evidence="2">Uncharacterized protein</fullName>
    </submittedName>
</protein>
<dbReference type="EMBL" id="VDEP01000247">
    <property type="protein sequence ID" value="KAA1118574.1"/>
    <property type="molecule type" value="Genomic_DNA"/>
</dbReference>
<evidence type="ECO:0000313" key="2">
    <source>
        <dbReference type="EMBL" id="KAA1118574.1"/>
    </source>
</evidence>